<feature type="compositionally biased region" description="Low complexity" evidence="1">
    <location>
        <begin position="143"/>
        <end position="152"/>
    </location>
</feature>
<reference evidence="2" key="1">
    <citation type="journal article" date="2014" name="Int. J. Syst. Evol. Microbiol.">
        <title>Complete genome sequence of Corynebacterium casei LMG S-19264T (=DSM 44701T), isolated from a smear-ripened cheese.</title>
        <authorList>
            <consortium name="US DOE Joint Genome Institute (JGI-PGF)"/>
            <person name="Walter F."/>
            <person name="Albersmeier A."/>
            <person name="Kalinowski J."/>
            <person name="Ruckert C."/>
        </authorList>
    </citation>
    <scope>NUCLEOTIDE SEQUENCE</scope>
    <source>
        <strain evidence="2">JCM 17820</strain>
    </source>
</reference>
<keyword evidence="3" id="KW-1185">Reference proteome</keyword>
<evidence type="ECO:0000256" key="1">
    <source>
        <dbReference type="SAM" id="MobiDB-lite"/>
    </source>
</evidence>
<dbReference type="Proteomes" id="UP000605784">
    <property type="component" value="Unassembled WGS sequence"/>
</dbReference>
<dbReference type="EMBL" id="BMOU01000008">
    <property type="protein sequence ID" value="GGO03624.1"/>
    <property type="molecule type" value="Genomic_DNA"/>
</dbReference>
<feature type="compositionally biased region" description="Polar residues" evidence="1">
    <location>
        <begin position="155"/>
        <end position="186"/>
    </location>
</feature>
<proteinExistence type="predicted"/>
<dbReference type="AlphaFoldDB" id="A0A830GSB9"/>
<protein>
    <submittedName>
        <fullName evidence="2">Uncharacterized protein</fullName>
    </submittedName>
</protein>
<evidence type="ECO:0000313" key="2">
    <source>
        <dbReference type="EMBL" id="GGO03624.1"/>
    </source>
</evidence>
<reference evidence="2" key="2">
    <citation type="submission" date="2020-09" db="EMBL/GenBank/DDBJ databases">
        <authorList>
            <person name="Sun Q."/>
            <person name="Ohkuma M."/>
        </authorList>
    </citation>
    <scope>NUCLEOTIDE SEQUENCE</scope>
    <source>
        <strain evidence="2">JCM 17820</strain>
    </source>
</reference>
<evidence type="ECO:0000313" key="3">
    <source>
        <dbReference type="Proteomes" id="UP000605784"/>
    </source>
</evidence>
<feature type="region of interest" description="Disordered" evidence="1">
    <location>
        <begin position="143"/>
        <end position="191"/>
    </location>
</feature>
<sequence>MTDRVQLGWRVPRKSWERFVEHVAEKHADQSLYLRVEAESAMMEFLDDEGLLTEAQDLLEAHTDLSTLSSSTDAIITDRYQGGNTKLVTHRVRADLKERFKKFADKHDAASYGRLLAAALDTYVDGGAARRLLNDVERLVGTATTTGSTDGSVENVASTSADPGSTDESVENTLSTETKSATTSGSRPDPMVVADAADEICDGDGPGDLRMFPEAALESAIASAAGSDDEETYDRYRDPVLEQLNAGEHPHTDGMYITEWAREEETLWADLDKAERLILLRRWAVREAIDNGERQSGFTYTDVIELFEKWAKAGPSHQYAYDLMEAAADEPGFEYGKHSVGTQSPKLLLRVDVSKVDQSILDWIDEETGLDRDKIGVVADVTSYSAGSSPQQEGAADD</sequence>
<organism evidence="2 3">
    <name type="scientific">Haloarcula pellucida</name>
    <dbReference type="NCBI Taxonomy" id="1427151"/>
    <lineage>
        <taxon>Archaea</taxon>
        <taxon>Methanobacteriati</taxon>
        <taxon>Methanobacteriota</taxon>
        <taxon>Stenosarchaea group</taxon>
        <taxon>Halobacteria</taxon>
        <taxon>Halobacteriales</taxon>
        <taxon>Haloarculaceae</taxon>
        <taxon>Haloarcula</taxon>
    </lineage>
</organism>
<name>A0A830GSB9_9EURY</name>
<accession>A0A830GSB9</accession>
<gene>
    <name evidence="2" type="ORF">GCM10009030_39490</name>
</gene>
<comment type="caution">
    <text evidence="2">The sequence shown here is derived from an EMBL/GenBank/DDBJ whole genome shotgun (WGS) entry which is preliminary data.</text>
</comment>